<reference evidence="2" key="1">
    <citation type="journal article" date="2013" name="Nature">
        <title>Draft genome of the wheat A-genome progenitor Triticum urartu.</title>
        <authorList>
            <person name="Ling H.Q."/>
            <person name="Zhao S."/>
            <person name="Liu D."/>
            <person name="Wang J."/>
            <person name="Sun H."/>
            <person name="Zhang C."/>
            <person name="Fan H."/>
            <person name="Li D."/>
            <person name="Dong L."/>
            <person name="Tao Y."/>
            <person name="Gao C."/>
            <person name="Wu H."/>
            <person name="Li Y."/>
            <person name="Cui Y."/>
            <person name="Guo X."/>
            <person name="Zheng S."/>
            <person name="Wang B."/>
            <person name="Yu K."/>
            <person name="Liang Q."/>
            <person name="Yang W."/>
            <person name="Lou X."/>
            <person name="Chen J."/>
            <person name="Feng M."/>
            <person name="Jian J."/>
            <person name="Zhang X."/>
            <person name="Luo G."/>
            <person name="Jiang Y."/>
            <person name="Liu J."/>
            <person name="Wang Z."/>
            <person name="Sha Y."/>
            <person name="Zhang B."/>
            <person name="Wu H."/>
            <person name="Tang D."/>
            <person name="Shen Q."/>
            <person name="Xue P."/>
            <person name="Zou S."/>
            <person name="Wang X."/>
            <person name="Liu X."/>
            <person name="Wang F."/>
            <person name="Yang Y."/>
            <person name="An X."/>
            <person name="Dong Z."/>
            <person name="Zhang K."/>
            <person name="Zhang X."/>
            <person name="Luo M.C."/>
            <person name="Dvorak J."/>
            <person name="Tong Y."/>
            <person name="Wang J."/>
            <person name="Yang H."/>
            <person name="Li Z."/>
            <person name="Wang D."/>
            <person name="Zhang A."/>
            <person name="Wang J."/>
        </authorList>
    </citation>
    <scope>NUCLEOTIDE SEQUENCE</scope>
</reference>
<dbReference type="EMBL" id="KD202382">
    <property type="protein sequence ID" value="EMS52774.1"/>
    <property type="molecule type" value="Genomic_DNA"/>
</dbReference>
<proteinExistence type="predicted"/>
<dbReference type="AlphaFoldDB" id="M7ZXB7"/>
<feature type="compositionally biased region" description="Low complexity" evidence="1">
    <location>
        <begin position="45"/>
        <end position="56"/>
    </location>
</feature>
<accession>M7ZXB7</accession>
<organism evidence="2">
    <name type="scientific">Triticum urartu</name>
    <name type="common">Red wild einkorn</name>
    <name type="synonym">Crithodium urartu</name>
    <dbReference type="NCBI Taxonomy" id="4572"/>
    <lineage>
        <taxon>Eukaryota</taxon>
        <taxon>Viridiplantae</taxon>
        <taxon>Streptophyta</taxon>
        <taxon>Embryophyta</taxon>
        <taxon>Tracheophyta</taxon>
        <taxon>Spermatophyta</taxon>
        <taxon>Magnoliopsida</taxon>
        <taxon>Liliopsida</taxon>
        <taxon>Poales</taxon>
        <taxon>Poaceae</taxon>
        <taxon>BOP clade</taxon>
        <taxon>Pooideae</taxon>
        <taxon>Triticodae</taxon>
        <taxon>Triticeae</taxon>
        <taxon>Triticinae</taxon>
        <taxon>Triticum</taxon>
    </lineage>
</organism>
<evidence type="ECO:0000256" key="1">
    <source>
        <dbReference type="SAM" id="MobiDB-lite"/>
    </source>
</evidence>
<feature type="region of interest" description="Disordered" evidence="1">
    <location>
        <begin position="1"/>
        <end position="81"/>
    </location>
</feature>
<evidence type="ECO:0000313" key="2">
    <source>
        <dbReference type="EMBL" id="EMS52774.1"/>
    </source>
</evidence>
<gene>
    <name evidence="2" type="ORF">TRIUR3_15280</name>
</gene>
<name>M7ZXB7_TRIUA</name>
<feature type="compositionally biased region" description="Basic and acidic residues" evidence="1">
    <location>
        <begin position="1"/>
        <end position="11"/>
    </location>
</feature>
<sequence length="81" mass="9168">MLQMRGMERLSRRQGFTPSRHRAAAPLRRREPRRRPAAPPRRQVHLLQRPVLQLRRVVPDANDPGSGAGGPLEGPLLPQLI</sequence>
<protein>
    <submittedName>
        <fullName evidence="2">Uncharacterized protein</fullName>
    </submittedName>
</protein>